<dbReference type="EMBL" id="JAUUTY010000003">
    <property type="protein sequence ID" value="KAK1662305.1"/>
    <property type="molecule type" value="Genomic_DNA"/>
</dbReference>
<dbReference type="Proteomes" id="UP001231189">
    <property type="component" value="Unassembled WGS sequence"/>
</dbReference>
<feature type="repeat" description="ANK" evidence="1">
    <location>
        <begin position="148"/>
        <end position="180"/>
    </location>
</feature>
<dbReference type="AlphaFoldDB" id="A0AAD8WJL7"/>
<organism evidence="3 4">
    <name type="scientific">Lolium multiflorum</name>
    <name type="common">Italian ryegrass</name>
    <name type="synonym">Lolium perenne subsp. multiflorum</name>
    <dbReference type="NCBI Taxonomy" id="4521"/>
    <lineage>
        <taxon>Eukaryota</taxon>
        <taxon>Viridiplantae</taxon>
        <taxon>Streptophyta</taxon>
        <taxon>Embryophyta</taxon>
        <taxon>Tracheophyta</taxon>
        <taxon>Spermatophyta</taxon>
        <taxon>Magnoliopsida</taxon>
        <taxon>Liliopsida</taxon>
        <taxon>Poales</taxon>
        <taxon>Poaceae</taxon>
        <taxon>BOP clade</taxon>
        <taxon>Pooideae</taxon>
        <taxon>Poodae</taxon>
        <taxon>Poeae</taxon>
        <taxon>Poeae Chloroplast Group 2 (Poeae type)</taxon>
        <taxon>Loliodinae</taxon>
        <taxon>Loliinae</taxon>
        <taxon>Lolium</taxon>
    </lineage>
</organism>
<evidence type="ECO:0000256" key="2">
    <source>
        <dbReference type="SAM" id="MobiDB-lite"/>
    </source>
</evidence>
<dbReference type="Gene3D" id="1.25.40.20">
    <property type="entry name" value="Ankyrin repeat-containing domain"/>
    <property type="match status" value="1"/>
</dbReference>
<keyword evidence="1" id="KW-0040">ANK repeat</keyword>
<comment type="caution">
    <text evidence="3">The sequence shown here is derived from an EMBL/GenBank/DDBJ whole genome shotgun (WGS) entry which is preliminary data.</text>
</comment>
<sequence length="382" mass="41553">MLQTEAESSVRSSIPFTAVQRESEQLLWRPAQKMLTAQREKERLPWRHGSTAPPPEGTKPICKYLVEELGGDVNASGCGARAQGATPLMKAAQAGHVPTVKYFIDCGGDLMKVDDKGRTVLHHAAGAGSCEVTELLLSKGMPVDLDFGRGTPLIIASINGEHKTLKILLDHQADPNITTTGVGLPMLHALIYRSFECMKLLIEAGADVNCKGSMMNPLVFATMQGGYTNYIKLLLKTGADPNIPDDVRGGQEDAGKIKAIADMTSQRKERDLTNASMRMRWDQPFIDYTHTFGDELFDLCFIPNEGITMSEKQADALVMLQASRFVHLLSIEFSLKIPVRIRMGGGTVRDGERIVQAPVAVPLSADSPYAVGGFTAKQIGEL</sequence>
<dbReference type="PROSITE" id="PS50088">
    <property type="entry name" value="ANK_REPEAT"/>
    <property type="match status" value="4"/>
</dbReference>
<reference evidence="3" key="1">
    <citation type="submission" date="2023-07" db="EMBL/GenBank/DDBJ databases">
        <title>A chromosome-level genome assembly of Lolium multiflorum.</title>
        <authorList>
            <person name="Chen Y."/>
            <person name="Copetti D."/>
            <person name="Kolliker R."/>
            <person name="Studer B."/>
        </authorList>
    </citation>
    <scope>NUCLEOTIDE SEQUENCE</scope>
    <source>
        <strain evidence="3">02402/16</strain>
        <tissue evidence="3">Leaf</tissue>
    </source>
</reference>
<dbReference type="SMART" id="SM00248">
    <property type="entry name" value="ANK"/>
    <property type="match status" value="5"/>
</dbReference>
<dbReference type="PANTHER" id="PTHR46224">
    <property type="entry name" value="ANKYRIN REPEAT FAMILY PROTEIN"/>
    <property type="match status" value="1"/>
</dbReference>
<feature type="repeat" description="ANK" evidence="1">
    <location>
        <begin position="213"/>
        <end position="246"/>
    </location>
</feature>
<dbReference type="Pfam" id="PF12796">
    <property type="entry name" value="Ank_2"/>
    <property type="match status" value="1"/>
</dbReference>
<protein>
    <submittedName>
        <fullName evidence="3">Uncharacterized protein</fullName>
    </submittedName>
</protein>
<dbReference type="InterPro" id="IPR002110">
    <property type="entry name" value="Ankyrin_rpt"/>
</dbReference>
<gene>
    <name evidence="3" type="ORF">QYE76_050464</name>
</gene>
<feature type="repeat" description="ANK" evidence="1">
    <location>
        <begin position="83"/>
        <end position="115"/>
    </location>
</feature>
<evidence type="ECO:0000256" key="1">
    <source>
        <dbReference type="PROSITE-ProRule" id="PRU00023"/>
    </source>
</evidence>
<dbReference type="PRINTS" id="PR01415">
    <property type="entry name" value="ANKYRIN"/>
</dbReference>
<dbReference type="InterPro" id="IPR051616">
    <property type="entry name" value="Cul2-RING_E3_ligase_SR"/>
</dbReference>
<evidence type="ECO:0000313" key="3">
    <source>
        <dbReference type="EMBL" id="KAK1662305.1"/>
    </source>
</evidence>
<keyword evidence="4" id="KW-1185">Reference proteome</keyword>
<feature type="region of interest" description="Disordered" evidence="2">
    <location>
        <begin position="37"/>
        <end position="59"/>
    </location>
</feature>
<dbReference type="InterPro" id="IPR036770">
    <property type="entry name" value="Ankyrin_rpt-contain_sf"/>
</dbReference>
<feature type="repeat" description="ANK" evidence="1">
    <location>
        <begin position="116"/>
        <end position="144"/>
    </location>
</feature>
<accession>A0AAD8WJL7</accession>
<evidence type="ECO:0000313" key="4">
    <source>
        <dbReference type="Proteomes" id="UP001231189"/>
    </source>
</evidence>
<dbReference type="Pfam" id="PF00023">
    <property type="entry name" value="Ank"/>
    <property type="match status" value="2"/>
</dbReference>
<name>A0AAD8WJL7_LOLMU</name>
<dbReference type="PROSITE" id="PS50297">
    <property type="entry name" value="ANK_REP_REGION"/>
    <property type="match status" value="2"/>
</dbReference>
<proteinExistence type="predicted"/>
<dbReference type="PANTHER" id="PTHR46224:SF10">
    <property type="entry name" value="OS01G0189100 PROTEIN"/>
    <property type="match status" value="1"/>
</dbReference>
<dbReference type="SUPFAM" id="SSF48403">
    <property type="entry name" value="Ankyrin repeat"/>
    <property type="match status" value="1"/>
</dbReference>